<dbReference type="AlphaFoldDB" id="A0A195ESW3"/>
<proteinExistence type="predicted"/>
<evidence type="ECO:0000313" key="2">
    <source>
        <dbReference type="Proteomes" id="UP000078541"/>
    </source>
</evidence>
<gene>
    <name evidence="1" type="ORF">ALC56_14204</name>
</gene>
<organism evidence="1 2">
    <name type="scientific">Trachymyrmex septentrionalis</name>
    <dbReference type="NCBI Taxonomy" id="34720"/>
    <lineage>
        <taxon>Eukaryota</taxon>
        <taxon>Metazoa</taxon>
        <taxon>Ecdysozoa</taxon>
        <taxon>Arthropoda</taxon>
        <taxon>Hexapoda</taxon>
        <taxon>Insecta</taxon>
        <taxon>Pterygota</taxon>
        <taxon>Neoptera</taxon>
        <taxon>Endopterygota</taxon>
        <taxon>Hymenoptera</taxon>
        <taxon>Apocrita</taxon>
        <taxon>Aculeata</taxon>
        <taxon>Formicoidea</taxon>
        <taxon>Formicidae</taxon>
        <taxon>Myrmicinae</taxon>
        <taxon>Trachymyrmex</taxon>
    </lineage>
</organism>
<accession>A0A195ESW3</accession>
<protein>
    <submittedName>
        <fullName evidence="1">Uncharacterized protein</fullName>
    </submittedName>
</protein>
<evidence type="ECO:0000313" key="1">
    <source>
        <dbReference type="EMBL" id="KYN31323.1"/>
    </source>
</evidence>
<keyword evidence="2" id="KW-1185">Reference proteome</keyword>
<reference evidence="1 2" key="1">
    <citation type="submission" date="2016-03" db="EMBL/GenBank/DDBJ databases">
        <title>Trachymyrmex septentrionalis WGS genome.</title>
        <authorList>
            <person name="Nygaard S."/>
            <person name="Hu H."/>
            <person name="Boomsma J."/>
            <person name="Zhang G."/>
        </authorList>
    </citation>
    <scope>NUCLEOTIDE SEQUENCE [LARGE SCALE GENOMIC DNA]</scope>
    <source>
        <strain evidence="1">Tsep2-gDNA-1</strain>
        <tissue evidence="1">Whole body</tissue>
    </source>
</reference>
<dbReference type="Proteomes" id="UP000078541">
    <property type="component" value="Unassembled WGS sequence"/>
</dbReference>
<dbReference type="EMBL" id="KQ981979">
    <property type="protein sequence ID" value="KYN31323.1"/>
    <property type="molecule type" value="Genomic_DNA"/>
</dbReference>
<sequence length="1008" mass="115599">MFDLRRYGYLVASLINRECIEISETASSDVVCAPRATCRDETASVNSRELQGFRQAEGSGRMESGPSRRTNSYLSMVVQSNLARIFRNGEERRVENADIVFEIVHSVLRMEAHADRAERTFVTDKIGKGDNKEQKKQGRAKICNRLLPEPAAGIYRNGAKGKDIQKAETLENTYHKARLKADALKLLNGDTHESECIVDIPIQNEIIKQSANKDCIQNNFESNELCTQELSPILGNRQRIFDDTELTKENKTSDKETELIGSKNNKDLLYDPLSRYMEFCKISAKNFEADILQNYSSDPVTSTIKKLKHAYADSFRQQLLRKKKKQEFENTNPTHSVEHQACVSSDTSQLSPVEFEVPKCSKNRAIAARFQEGVSHKDNKFHLVQNTKLKKRDGTMGYNFTSCLLRNTVISSSNTNSLVVENCENGDNQYSRQSKDICQLAKSTNLFVVNEKDSVQMDSQKNPNYGNHLLKNKRRDKVNFSFDIPDHKNLRHIDNNSKFLEKSIFLSDPVLSERHFSNDYCHEKLPITVSDNCALNNISKKYNNKIANNCEVKNVKRVPAILRRCVDIPVNKPNHSVQINGDVEGLHKKYETNLFNRSNSIKKELCETAFPNTYTSFPTPSIVNAIVDQTKVLEPQIGSMKIKDSQESQIEQINVNIHAKEYNERNEFHRYRNFLYPRPFEVSCNRNTEKLFQQEQISPDIRKSLYHSNNYHPINHLQSVSLSNFNVEPTKQFSHQTKLHICEANKQELYRKNIRDQNQNILFNNVNDRAIPPILNITQNVQAEKRSAESCRENRFGKTDVKCTKNQINENACHCNEQYIYFDSANCSRKYKEQAHRCHKETAQPESLCDTRGYNNSVDNCINLSSSTQNVPLLTLRQNDDLYMYPKTIDDQHRAVLLQNVTQPVKYLAVENGSNIQKIPVYINDRSVRIAENAPLKVIAVMDPSVQTKTFPQEIATKVVSLQTDNLHFNNFATRKISDRSYVKHLDSANAILLNPDSQSNMWYAPNL</sequence>
<name>A0A195ESW3_9HYME</name>